<comment type="caution">
    <text evidence="1">The sequence shown here is derived from an EMBL/GenBank/DDBJ whole genome shotgun (WGS) entry which is preliminary data.</text>
</comment>
<protein>
    <submittedName>
        <fullName evidence="1">Uncharacterized protein</fullName>
    </submittedName>
</protein>
<reference evidence="1 2" key="1">
    <citation type="journal article" date="2018" name="Front. Plant Sci.">
        <title>Red Clover (Trifolium pratense) and Zigzag Clover (T. medium) - A Picture of Genomic Similarities and Differences.</title>
        <authorList>
            <person name="Dluhosova J."/>
            <person name="Istvanek J."/>
            <person name="Nedelnik J."/>
            <person name="Repkova J."/>
        </authorList>
    </citation>
    <scope>NUCLEOTIDE SEQUENCE [LARGE SCALE GENOMIC DNA]</scope>
    <source>
        <strain evidence="2">cv. 10/8</strain>
        <tissue evidence="1">Leaf</tissue>
    </source>
</reference>
<proteinExistence type="predicted"/>
<evidence type="ECO:0000313" key="2">
    <source>
        <dbReference type="Proteomes" id="UP000265520"/>
    </source>
</evidence>
<gene>
    <name evidence="1" type="ORF">A2U01_0014364</name>
</gene>
<organism evidence="1 2">
    <name type="scientific">Trifolium medium</name>
    <dbReference type="NCBI Taxonomy" id="97028"/>
    <lineage>
        <taxon>Eukaryota</taxon>
        <taxon>Viridiplantae</taxon>
        <taxon>Streptophyta</taxon>
        <taxon>Embryophyta</taxon>
        <taxon>Tracheophyta</taxon>
        <taxon>Spermatophyta</taxon>
        <taxon>Magnoliopsida</taxon>
        <taxon>eudicotyledons</taxon>
        <taxon>Gunneridae</taxon>
        <taxon>Pentapetalae</taxon>
        <taxon>rosids</taxon>
        <taxon>fabids</taxon>
        <taxon>Fabales</taxon>
        <taxon>Fabaceae</taxon>
        <taxon>Papilionoideae</taxon>
        <taxon>50 kb inversion clade</taxon>
        <taxon>NPAAA clade</taxon>
        <taxon>Hologalegina</taxon>
        <taxon>IRL clade</taxon>
        <taxon>Trifolieae</taxon>
        <taxon>Trifolium</taxon>
    </lineage>
</organism>
<sequence length="54" mass="6290">MDWGGEDENFVGVWLRRESFESYGSEIDFPSMNAQNLHNFPCWRAAPPVLRDSQ</sequence>
<accession>A0A392N2P6</accession>
<feature type="non-terminal residue" evidence="1">
    <location>
        <position position="54"/>
    </location>
</feature>
<name>A0A392N2P6_9FABA</name>
<evidence type="ECO:0000313" key="1">
    <source>
        <dbReference type="EMBL" id="MCH93415.1"/>
    </source>
</evidence>
<keyword evidence="2" id="KW-1185">Reference proteome</keyword>
<dbReference type="Proteomes" id="UP000265520">
    <property type="component" value="Unassembled WGS sequence"/>
</dbReference>
<dbReference type="EMBL" id="LXQA010024880">
    <property type="protein sequence ID" value="MCH93415.1"/>
    <property type="molecule type" value="Genomic_DNA"/>
</dbReference>
<dbReference type="AlphaFoldDB" id="A0A392N2P6"/>